<feature type="compositionally biased region" description="Low complexity" evidence="1">
    <location>
        <begin position="1641"/>
        <end position="1652"/>
    </location>
</feature>
<dbReference type="GO" id="GO:0000775">
    <property type="term" value="C:chromosome, centromeric region"/>
    <property type="evidence" value="ECO:0007669"/>
    <property type="project" value="TreeGrafter"/>
</dbReference>
<feature type="compositionally biased region" description="Pro residues" evidence="1">
    <location>
        <begin position="277"/>
        <end position="297"/>
    </location>
</feature>
<reference evidence="4" key="1">
    <citation type="submission" date="2007-07" db="EMBL/GenBank/DDBJ databases">
        <title>PCAP assembly of the Caenorhabditis remanei genome.</title>
        <authorList>
            <consortium name="The Caenorhabditis remanei Sequencing Consortium"/>
            <person name="Wilson R.K."/>
        </authorList>
    </citation>
    <scope>NUCLEOTIDE SEQUENCE [LARGE SCALE GENOMIC DNA]</scope>
    <source>
        <strain evidence="4">PB4641</strain>
    </source>
</reference>
<feature type="compositionally biased region" description="Basic and acidic residues" evidence="1">
    <location>
        <begin position="1323"/>
        <end position="1373"/>
    </location>
</feature>
<feature type="region of interest" description="Disordered" evidence="1">
    <location>
        <begin position="912"/>
        <end position="936"/>
    </location>
</feature>
<dbReference type="PANTHER" id="PTHR16124">
    <property type="entry name" value="MIS18-BINDING PROTEIN 1"/>
    <property type="match status" value="1"/>
</dbReference>
<gene>
    <name evidence="4" type="primary">Cre-knl-2</name>
    <name evidence="4" type="ORF">CRE_23618</name>
</gene>
<feature type="compositionally biased region" description="Pro residues" evidence="1">
    <location>
        <begin position="1451"/>
        <end position="1472"/>
    </location>
</feature>
<feature type="region of interest" description="Disordered" evidence="1">
    <location>
        <begin position="1636"/>
        <end position="1705"/>
    </location>
</feature>
<name>E3MVV7_CAERE</name>
<keyword evidence="5" id="KW-1185">Reference proteome</keyword>
<dbReference type="InterPro" id="IPR048553">
    <property type="entry name" value="Knl-2-like_dom"/>
</dbReference>
<feature type="compositionally biased region" description="Low complexity" evidence="1">
    <location>
        <begin position="1563"/>
        <end position="1574"/>
    </location>
</feature>
<dbReference type="EMBL" id="DS268484">
    <property type="protein sequence ID" value="EFP10344.1"/>
    <property type="molecule type" value="Genomic_DNA"/>
</dbReference>
<evidence type="ECO:0000259" key="3">
    <source>
        <dbReference type="Pfam" id="PF21506"/>
    </source>
</evidence>
<feature type="compositionally biased region" description="Low complexity" evidence="1">
    <location>
        <begin position="469"/>
        <end position="480"/>
    </location>
</feature>
<feature type="region of interest" description="Disordered" evidence="1">
    <location>
        <begin position="1824"/>
        <end position="1852"/>
    </location>
</feature>
<evidence type="ECO:0000313" key="4">
    <source>
        <dbReference type="EMBL" id="EFP10344.1"/>
    </source>
</evidence>
<feature type="compositionally biased region" description="Basic and acidic residues" evidence="1">
    <location>
        <begin position="166"/>
        <end position="197"/>
    </location>
</feature>
<accession>E3MVV7</accession>
<feature type="compositionally biased region" description="Basic and acidic residues" evidence="1">
    <location>
        <begin position="363"/>
        <end position="378"/>
    </location>
</feature>
<feature type="compositionally biased region" description="Basic and acidic residues" evidence="1">
    <location>
        <begin position="1575"/>
        <end position="1605"/>
    </location>
</feature>
<feature type="domain" description="SANTA" evidence="2">
    <location>
        <begin position="1011"/>
        <end position="1095"/>
    </location>
</feature>
<dbReference type="STRING" id="31234.E3MVV7"/>
<dbReference type="Pfam" id="PF21506">
    <property type="entry name" value="Knl-2-like_dom"/>
    <property type="match status" value="2"/>
</dbReference>
<feature type="region of interest" description="Disordered" evidence="1">
    <location>
        <begin position="149"/>
        <end position="332"/>
    </location>
</feature>
<feature type="compositionally biased region" description="Basic and acidic residues" evidence="1">
    <location>
        <begin position="1526"/>
        <end position="1562"/>
    </location>
</feature>
<dbReference type="InParanoid" id="E3MVV7"/>
<dbReference type="eggNOG" id="ENOG502TD1S">
    <property type="taxonomic scope" value="Eukaryota"/>
</dbReference>
<organism evidence="5">
    <name type="scientific">Caenorhabditis remanei</name>
    <name type="common">Caenorhabditis vulgaris</name>
    <dbReference type="NCBI Taxonomy" id="31234"/>
    <lineage>
        <taxon>Eukaryota</taxon>
        <taxon>Metazoa</taxon>
        <taxon>Ecdysozoa</taxon>
        <taxon>Nematoda</taxon>
        <taxon>Chromadorea</taxon>
        <taxon>Rhabditida</taxon>
        <taxon>Rhabditina</taxon>
        <taxon>Rhabditomorpha</taxon>
        <taxon>Rhabditoidea</taxon>
        <taxon>Rhabditidae</taxon>
        <taxon>Peloderinae</taxon>
        <taxon>Caenorhabditis</taxon>
    </lineage>
</organism>
<feature type="compositionally biased region" description="Basic and acidic residues" evidence="1">
    <location>
        <begin position="1156"/>
        <end position="1187"/>
    </location>
</feature>
<evidence type="ECO:0000313" key="5">
    <source>
        <dbReference type="Proteomes" id="UP000008281"/>
    </source>
</evidence>
<feature type="region of interest" description="Disordered" evidence="1">
    <location>
        <begin position="344"/>
        <end position="527"/>
    </location>
</feature>
<evidence type="ECO:0000259" key="2">
    <source>
        <dbReference type="Pfam" id="PF09133"/>
    </source>
</evidence>
<feature type="compositionally biased region" description="Basic and acidic residues" evidence="1">
    <location>
        <begin position="494"/>
        <end position="527"/>
    </location>
</feature>
<feature type="domain" description="SANTA" evidence="2">
    <location>
        <begin position="20"/>
        <end position="105"/>
    </location>
</feature>
<dbReference type="InterPro" id="IPR039110">
    <property type="entry name" value="KNL2-like"/>
</dbReference>
<dbReference type="PANTHER" id="PTHR16124:SF3">
    <property type="entry name" value="MIS18-BINDING PROTEIN 1"/>
    <property type="match status" value="1"/>
</dbReference>
<feature type="region of interest" description="Disordered" evidence="1">
    <location>
        <begin position="1523"/>
        <end position="1623"/>
    </location>
</feature>
<feature type="compositionally biased region" description="Basic and acidic residues" evidence="1">
    <location>
        <begin position="403"/>
        <end position="468"/>
    </location>
</feature>
<feature type="compositionally biased region" description="Basic and acidic residues" evidence="1">
    <location>
        <begin position="1666"/>
        <end position="1679"/>
    </location>
</feature>
<dbReference type="Gene3D" id="1.10.10.1900">
    <property type="entry name" value="Knl-2 Myb-like DNA-binding domain-like"/>
    <property type="match status" value="2"/>
</dbReference>
<dbReference type="OMA" id="EPQFAND"/>
<dbReference type="InterPro" id="IPR015216">
    <property type="entry name" value="SANTA"/>
</dbReference>
<dbReference type="Proteomes" id="UP000008281">
    <property type="component" value="Unassembled WGS sequence"/>
</dbReference>
<protein>
    <submittedName>
        <fullName evidence="4">CRE-KNL-2 protein</fullName>
    </submittedName>
</protein>
<feature type="compositionally biased region" description="Polar residues" evidence="1">
    <location>
        <begin position="820"/>
        <end position="829"/>
    </location>
</feature>
<dbReference type="OrthoDB" id="118550at2759"/>
<feature type="region of interest" description="Disordered" evidence="1">
    <location>
        <begin position="1113"/>
        <end position="1507"/>
    </location>
</feature>
<feature type="compositionally biased region" description="Acidic residues" evidence="1">
    <location>
        <begin position="1831"/>
        <end position="1852"/>
    </location>
</feature>
<dbReference type="HOGENOM" id="CLU_236859_0_0_1"/>
<feature type="region of interest" description="Disordered" evidence="1">
    <location>
        <begin position="546"/>
        <end position="656"/>
    </location>
</feature>
<evidence type="ECO:0000256" key="1">
    <source>
        <dbReference type="SAM" id="MobiDB-lite"/>
    </source>
</evidence>
<sequence length="1852" mass="213935">MGDANIVPVRVQNVLDMEIVRLKLWSIQFDGSIRLEGFVRNEDGTMMQKVCSEPICKRMTATMLFDISGRFFELAGQIDREYQQKKGMPSRVIDEFTNGFPENWGFLIKSCLGNESRSVMRPIQAAPREPLRQRNEPIVTLADETELNLRKNSDDLEAENNRKRREREEQAERERQERYRADEMERERIAAEKKRQEEEDADYTFRAPQSQNGEPITPIRFKRGNGQRQGVTRSVFEKTPQRGQSSSGPLAASTPQAPPPQPTRQCQSNIENREPPPRVAAPPSPIRQPPAPQPPIREPQFANDDDLFAVPKIPPPKIPRGSAGNSGGNIDFLDEMDALFDTVYIDKTPKRDVKPKRPASPSPERRRYSPMPRDREMGYNDEFESSRRGGRYPNESSNMSRMSRRDETYRRNDGGMGRDESRMSRKRGYDHSPDDMEYQRRREDHYRRPDYYPPRDSRQDSKRYRPRENSSSSGRSASVRFADDYQRNRGNPKNFRDSEDSFSRDPRFYYENNRREESSEYREDTRKLEDILRRERELVARLQNIKSNTTTNTNTTRRVTYSSEEDEMADEWERENQEIMDNSMMFGDGISKKGRRSGPGRPPQRKPKEQPKPKSQSQPKRRNQNQSKPRRYDPVETDDLNDSIASNRPRRACVTPSPVVPKKIIWPKKDLDRLKRTIELKKPTGSEADWTEIARLLAKNGADGEAVKQTAITKLKWKEPRDQETIQREEEDETKRRRGVNARVKEGVKLQEELRRGATHQKRAEDVRIETTAEDIQPDDLAADQSLLAMATPVATKKRGGTRASIMPMPVEDSPIVRGSRNNSTLNSPTLNQTKAKEVETTLRYVHQLSMVQARPASRNNTSSMNKSSVILKFYCFFISTKTLQTRGGGSKNTSMSLEQGVKKAMKIINRGTTIHEDDEEEESEEEDDSEDLEEPNIEEFVSIETSKLCVQYLTRRPKELTFPENVQDTTLIFKASENPIENDTWRKKSSLTVDTNVPVQVRNVLDIEIVRLQLWTIQFDGGIRLEGYVRNEDGTMQKVCSEPICKRIGATVLFDISARFFELAGQIDREYQQKKGMPSRVIDEFTNGFPKNWRFLIKSCLGNESRSVMRPIQAAPREPLRQRNEPIVTLADETELNVRKNSDDSEAENNRKRREREEEAERERQERYRADEMERERIAAEKKRQEEEDADYTFRAPQSQNGEPITPIRFNRGNGQRNAVTRSVFEKTPQTRQSGPLAASTPKAPPPPPPQQRLSNIENREPPPRVVAPPSSVHQPPAPQPPIREPQFANDDDLFAVPKIPPPKIPRGSAGNSGGNIDFLDENLRKNSDDSDSEHTRKRREREEQAERERQERYRADEMERERIAAEKKRQEEEDADYTFRAPQSLNGEPITPIRFKRGNGQRQGVTRSVFEKTPQRGQSGPLAASTPLAPPPQPTRQRQSNIENREPPPRVAAPPSPVRHQPPAPQPPIREPQFANDDDLFAVPKIPPPKIPRESAGNDGGNIDFLDEMDALFDMVYIRKRVHDRSPDDMEYQRRQEDYYRPTDYYPDSRQDSKRYRPRENSSSSGRSASVRFADDYQRNRGNSRDPRDFRDPRDSFSRDPRFYYESNQRGGEPSKDRDTRKLNDILRQERELVARLQNNKPTTSNNTTTRRVRFTPEVDEMADEWKRENQPKEQPKRPKSQSQPKRRNQNVETSIASNRPRRACVTSPVFPKNIIWIKKDFDRLKRTIELKKPTGSEADWTEIARLLAKNGVDGEAVKLMAIKKLKWEEPVNTSSMNKSSVILKFYCFFISKKTLQTRGGGSKNTSMSLEQGVKKAMKIINRGTTIHEDDEEEESESEDENDSEDLEEN</sequence>
<feature type="region of interest" description="Disordered" evidence="1">
    <location>
        <begin position="799"/>
        <end position="829"/>
    </location>
</feature>
<feature type="domain" description="Kinetochore null protein 2-like" evidence="3">
    <location>
        <begin position="664"/>
        <end position="717"/>
    </location>
</feature>
<dbReference type="InterPro" id="IPR044895">
    <property type="entry name" value="Knl-2_Myb-like_DNA-bd_sf"/>
</dbReference>
<dbReference type="Pfam" id="PF09133">
    <property type="entry name" value="SANTA"/>
    <property type="match status" value="2"/>
</dbReference>
<feature type="compositionally biased region" description="Acidic residues" evidence="1">
    <location>
        <begin position="563"/>
        <end position="573"/>
    </location>
</feature>
<feature type="compositionally biased region" description="Acidic residues" evidence="1">
    <location>
        <begin position="917"/>
        <end position="936"/>
    </location>
</feature>
<feature type="domain" description="Kinetochore null protein 2-like" evidence="3">
    <location>
        <begin position="1717"/>
        <end position="1770"/>
    </location>
</feature>
<proteinExistence type="predicted"/>